<evidence type="ECO:0000256" key="3">
    <source>
        <dbReference type="ARBA" id="ARBA00022691"/>
    </source>
</evidence>
<dbReference type="SUPFAM" id="SSF53335">
    <property type="entry name" value="S-adenosyl-L-methionine-dependent methyltransferases"/>
    <property type="match status" value="1"/>
</dbReference>
<dbReference type="AlphaFoldDB" id="A0A3E0HEA0"/>
<dbReference type="GO" id="GO:0032259">
    <property type="term" value="P:methylation"/>
    <property type="evidence" value="ECO:0007669"/>
    <property type="project" value="UniProtKB-KW"/>
</dbReference>
<dbReference type="InterPro" id="IPR029063">
    <property type="entry name" value="SAM-dependent_MTases_sf"/>
</dbReference>
<reference evidence="6 7" key="1">
    <citation type="submission" date="2018-08" db="EMBL/GenBank/DDBJ databases">
        <title>Genomic Encyclopedia of Archaeal and Bacterial Type Strains, Phase II (KMG-II): from individual species to whole genera.</title>
        <authorList>
            <person name="Goeker M."/>
        </authorList>
    </citation>
    <scope>NUCLEOTIDE SEQUENCE [LARGE SCALE GENOMIC DNA]</scope>
    <source>
        <strain evidence="6 7">DSM 45791</strain>
    </source>
</reference>
<keyword evidence="7" id="KW-1185">Reference proteome</keyword>
<dbReference type="Proteomes" id="UP000256269">
    <property type="component" value="Unassembled WGS sequence"/>
</dbReference>
<comment type="caution">
    <text evidence="6">The sequence shown here is derived from an EMBL/GenBank/DDBJ whole genome shotgun (WGS) entry which is preliminary data.</text>
</comment>
<dbReference type="Gene3D" id="3.40.50.150">
    <property type="entry name" value="Vaccinia Virus protein VP39"/>
    <property type="match status" value="1"/>
</dbReference>
<evidence type="ECO:0000256" key="1">
    <source>
        <dbReference type="ARBA" id="ARBA00022603"/>
    </source>
</evidence>
<accession>A0A3E0HEA0</accession>
<dbReference type="InterPro" id="IPR023576">
    <property type="entry name" value="UbiE/COQ5_MeTrFase_CS"/>
</dbReference>
<evidence type="ECO:0000313" key="6">
    <source>
        <dbReference type="EMBL" id="REH43540.1"/>
    </source>
</evidence>
<keyword evidence="2 6" id="KW-0808">Transferase</keyword>
<evidence type="ECO:0000256" key="2">
    <source>
        <dbReference type="ARBA" id="ARBA00022679"/>
    </source>
</evidence>
<dbReference type="EMBL" id="QUNO01000009">
    <property type="protein sequence ID" value="REH43540.1"/>
    <property type="molecule type" value="Genomic_DNA"/>
</dbReference>
<name>A0A3E0HEA0_9PSEU</name>
<dbReference type="PANTHER" id="PTHR45277:SF1">
    <property type="entry name" value="EXPRESSED PROTEIN"/>
    <property type="match status" value="1"/>
</dbReference>
<sequence length="248" mass="26499">MSMSRYGIDAPGTVRRLSAQALAGLVVGAVTLGVFDGLVAFAIEAFALAYAVVTGSEAALRFYTSTRGKEKLFAAEIAAAGLSADADVLDLGPGTGQLLAVLGRRLPGKGRIVGIDLWRQVDQSGNALRTTEANMRAEGLAERVELVTGDFQQLPFPDASFDLVSATLAIHNLGDREAQIRTLREAARVLRPGGRLLIIDISSMLGYAGVLEHFPEFESVEIAPARGLYPRLSVVRAQRRKTLHLVTN</sequence>
<gene>
    <name evidence="6" type="ORF">BCF44_10983</name>
</gene>
<dbReference type="InterPro" id="IPR013216">
    <property type="entry name" value="Methyltransf_11"/>
</dbReference>
<dbReference type="Pfam" id="PF08241">
    <property type="entry name" value="Methyltransf_11"/>
    <property type="match status" value="1"/>
</dbReference>
<evidence type="ECO:0000259" key="5">
    <source>
        <dbReference type="Pfam" id="PF08241"/>
    </source>
</evidence>
<dbReference type="GO" id="GO:0008757">
    <property type="term" value="F:S-adenosylmethionine-dependent methyltransferase activity"/>
    <property type="evidence" value="ECO:0007669"/>
    <property type="project" value="InterPro"/>
</dbReference>
<dbReference type="CDD" id="cd02440">
    <property type="entry name" value="AdoMet_MTases"/>
    <property type="match status" value="1"/>
</dbReference>
<keyword evidence="4" id="KW-1133">Transmembrane helix</keyword>
<feature type="transmembrane region" description="Helical" evidence="4">
    <location>
        <begin position="21"/>
        <end position="41"/>
    </location>
</feature>
<feature type="domain" description="Methyltransferase type 11" evidence="5">
    <location>
        <begin position="89"/>
        <end position="198"/>
    </location>
</feature>
<keyword evidence="1 6" id="KW-0489">Methyltransferase</keyword>
<keyword evidence="3" id="KW-0949">S-adenosyl-L-methionine</keyword>
<keyword evidence="4" id="KW-0812">Transmembrane</keyword>
<evidence type="ECO:0000313" key="7">
    <source>
        <dbReference type="Proteomes" id="UP000256269"/>
    </source>
</evidence>
<proteinExistence type="predicted"/>
<evidence type="ECO:0000256" key="4">
    <source>
        <dbReference type="SAM" id="Phobius"/>
    </source>
</evidence>
<dbReference type="RefSeq" id="WP_170217744.1">
    <property type="nucleotide sequence ID" value="NZ_CP144375.1"/>
</dbReference>
<protein>
    <submittedName>
        <fullName evidence="6">Methyltransferase family protein</fullName>
    </submittedName>
</protein>
<dbReference type="PROSITE" id="PS01184">
    <property type="entry name" value="UBIE_2"/>
    <property type="match status" value="1"/>
</dbReference>
<organism evidence="6 7">
    <name type="scientific">Kutzneria buriramensis</name>
    <dbReference type="NCBI Taxonomy" id="1045776"/>
    <lineage>
        <taxon>Bacteria</taxon>
        <taxon>Bacillati</taxon>
        <taxon>Actinomycetota</taxon>
        <taxon>Actinomycetes</taxon>
        <taxon>Pseudonocardiales</taxon>
        <taxon>Pseudonocardiaceae</taxon>
        <taxon>Kutzneria</taxon>
    </lineage>
</organism>
<keyword evidence="4" id="KW-0472">Membrane</keyword>
<dbReference type="PANTHER" id="PTHR45277">
    <property type="entry name" value="EXPRESSED PROTEIN"/>
    <property type="match status" value="1"/>
</dbReference>